<comment type="pathway">
    <text evidence="1">Protein modification; protein ubiquitination.</text>
</comment>
<dbReference type="CDD" id="cd18312">
    <property type="entry name" value="BTB_POZ_NPY3-like"/>
    <property type="match status" value="1"/>
</dbReference>
<dbReference type="PROSITE" id="PS51649">
    <property type="entry name" value="NPH3"/>
    <property type="match status" value="1"/>
</dbReference>
<sequence>MVCMKLGSKSESFRRQGQTWLCATGLPSDVIIEVGDMSFHLHKFPLLSRSAVLERLIEDLSVEDVSSCVLELHDMPGGAQAFELVAKFCYGVKIELTSQNVVSLRCAAEHLQMDESYGEGNLIKQTENFLNDVFGNWADSLKALEACDEVLPHAEEVHIVSRCINSLSMKACADPSAFGWPISGGNSRDDPRGEFMWNGICTGPNPQYLGEDWWYEDVSFLSLPLYKRFIMAIESKGMKQESIAGSVMFYGKRYLPGLCRHPSLKEHLRHANPTSSARALSEADQRLLLEEIVELLPNEKGVTSTRFLLRLLRMAMLLHASPSCRENLEKRVGTQLDQATLDDLLIPNMGFTMETLYDVDCVQRILDHFMTVDQTEALSYSPCIIEEEYEEEDEGVMDDGFRPLTPVTMVAKLVDGYLAEVATDCNLKLLKFQSLAAGIPDYARQLDDGLYRAIDIYLKAHPWLVDSEKEQLCRLMNCQKLSLEACTHAAQNERLPLRVIVQVLFFEQLRLRTSVAGCFFVSDNIENSHVPNENLPLFRNNATSQSNRANYQKEDQIIGIDDMMHRVAELEEECSNLKLEIGKMEKTKSSSWNIFSKLGIKKSQASNSKTSKPNSSNAPLNT</sequence>
<evidence type="ECO:0000259" key="7">
    <source>
        <dbReference type="PROSITE" id="PS51649"/>
    </source>
</evidence>
<dbReference type="Pfam" id="PF00651">
    <property type="entry name" value="BTB"/>
    <property type="match status" value="1"/>
</dbReference>
<keyword evidence="9" id="KW-1185">Reference proteome</keyword>
<comment type="caution">
    <text evidence="8">The sequence shown here is derived from an EMBL/GenBank/DDBJ whole genome shotgun (WGS) entry which is preliminary data.</text>
</comment>
<evidence type="ECO:0000256" key="1">
    <source>
        <dbReference type="ARBA" id="ARBA00004906"/>
    </source>
</evidence>
<dbReference type="Gene3D" id="3.30.710.10">
    <property type="entry name" value="Potassium Channel Kv1.1, Chain A"/>
    <property type="match status" value="1"/>
</dbReference>
<dbReference type="Pfam" id="PF03000">
    <property type="entry name" value="NPH3"/>
    <property type="match status" value="1"/>
</dbReference>
<feature type="region of interest" description="Disordered" evidence="5">
    <location>
        <begin position="602"/>
        <end position="622"/>
    </location>
</feature>
<evidence type="ECO:0000313" key="9">
    <source>
        <dbReference type="Proteomes" id="UP001177140"/>
    </source>
</evidence>
<feature type="domain" description="NPH3" evidence="7">
    <location>
        <begin position="212"/>
        <end position="510"/>
    </location>
</feature>
<feature type="coiled-coil region" evidence="4">
    <location>
        <begin position="560"/>
        <end position="587"/>
    </location>
</feature>
<evidence type="ECO:0000259" key="6">
    <source>
        <dbReference type="PROSITE" id="PS50097"/>
    </source>
</evidence>
<accession>A0AA41SFJ7</accession>
<feature type="compositionally biased region" description="Low complexity" evidence="5">
    <location>
        <begin position="605"/>
        <end position="622"/>
    </location>
</feature>
<dbReference type="Proteomes" id="UP001177140">
    <property type="component" value="Unassembled WGS sequence"/>
</dbReference>
<gene>
    <name evidence="8" type="ORF">MKW94_025944</name>
</gene>
<dbReference type="EMBL" id="JAJJMA010157520">
    <property type="protein sequence ID" value="MCL7035506.1"/>
    <property type="molecule type" value="Genomic_DNA"/>
</dbReference>
<name>A0AA41SFJ7_PAPNU</name>
<organism evidence="8 9">
    <name type="scientific">Papaver nudicaule</name>
    <name type="common">Iceland poppy</name>
    <dbReference type="NCBI Taxonomy" id="74823"/>
    <lineage>
        <taxon>Eukaryota</taxon>
        <taxon>Viridiplantae</taxon>
        <taxon>Streptophyta</taxon>
        <taxon>Embryophyta</taxon>
        <taxon>Tracheophyta</taxon>
        <taxon>Spermatophyta</taxon>
        <taxon>Magnoliopsida</taxon>
        <taxon>Ranunculales</taxon>
        <taxon>Papaveraceae</taxon>
        <taxon>Papaveroideae</taxon>
        <taxon>Papaver</taxon>
    </lineage>
</organism>
<dbReference type="SMART" id="SM00225">
    <property type="entry name" value="BTB"/>
    <property type="match status" value="1"/>
</dbReference>
<keyword evidence="2" id="KW-0833">Ubl conjugation pathway</keyword>
<keyword evidence="4" id="KW-0175">Coiled coil</keyword>
<protein>
    <submittedName>
        <fullName evidence="8">Uncharacterized protein</fullName>
    </submittedName>
</protein>
<dbReference type="SUPFAM" id="SSF54695">
    <property type="entry name" value="POZ domain"/>
    <property type="match status" value="1"/>
</dbReference>
<dbReference type="PROSITE" id="PS50097">
    <property type="entry name" value="BTB"/>
    <property type="match status" value="1"/>
</dbReference>
<feature type="domain" description="BTB" evidence="6">
    <location>
        <begin position="28"/>
        <end position="98"/>
    </location>
</feature>
<dbReference type="InterPro" id="IPR027356">
    <property type="entry name" value="NPH3_dom"/>
</dbReference>
<dbReference type="AlphaFoldDB" id="A0AA41SFJ7"/>
<evidence type="ECO:0000256" key="4">
    <source>
        <dbReference type="SAM" id="Coils"/>
    </source>
</evidence>
<evidence type="ECO:0000313" key="8">
    <source>
        <dbReference type="EMBL" id="MCL7035506.1"/>
    </source>
</evidence>
<comment type="similarity">
    <text evidence="3">Belongs to the NPH3 family.</text>
</comment>
<dbReference type="InterPro" id="IPR043454">
    <property type="entry name" value="NPH3/RPT2-like"/>
</dbReference>
<evidence type="ECO:0000256" key="3">
    <source>
        <dbReference type="PROSITE-ProRule" id="PRU00982"/>
    </source>
</evidence>
<dbReference type="InterPro" id="IPR011333">
    <property type="entry name" value="SKP1/BTB/POZ_sf"/>
</dbReference>
<dbReference type="InterPro" id="IPR000210">
    <property type="entry name" value="BTB/POZ_dom"/>
</dbReference>
<reference evidence="8" key="1">
    <citation type="submission" date="2022-03" db="EMBL/GenBank/DDBJ databases">
        <title>A functionally conserved STORR gene fusion in Papaver species that diverged 16.8 million years ago.</title>
        <authorList>
            <person name="Catania T."/>
        </authorList>
    </citation>
    <scope>NUCLEOTIDE SEQUENCE</scope>
    <source>
        <strain evidence="8">S-191538</strain>
    </source>
</reference>
<proteinExistence type="inferred from homology"/>
<evidence type="ECO:0000256" key="2">
    <source>
        <dbReference type="ARBA" id="ARBA00022786"/>
    </source>
</evidence>
<evidence type="ECO:0000256" key="5">
    <source>
        <dbReference type="SAM" id="MobiDB-lite"/>
    </source>
</evidence>
<dbReference type="PANTHER" id="PTHR32370">
    <property type="entry name" value="OS12G0117600 PROTEIN"/>
    <property type="match status" value="1"/>
</dbReference>